<organism evidence="2 3">
    <name type="scientific">Araneus ventricosus</name>
    <name type="common">Orbweaver spider</name>
    <name type="synonym">Epeira ventricosa</name>
    <dbReference type="NCBI Taxonomy" id="182803"/>
    <lineage>
        <taxon>Eukaryota</taxon>
        <taxon>Metazoa</taxon>
        <taxon>Ecdysozoa</taxon>
        <taxon>Arthropoda</taxon>
        <taxon>Chelicerata</taxon>
        <taxon>Arachnida</taxon>
        <taxon>Araneae</taxon>
        <taxon>Araneomorphae</taxon>
        <taxon>Entelegynae</taxon>
        <taxon>Araneoidea</taxon>
        <taxon>Araneidae</taxon>
        <taxon>Araneus</taxon>
    </lineage>
</organism>
<dbReference type="EMBL" id="BGPR01087756">
    <property type="protein sequence ID" value="GBM08431.1"/>
    <property type="molecule type" value="Genomic_DNA"/>
</dbReference>
<evidence type="ECO:0000256" key="1">
    <source>
        <dbReference type="SAM" id="MobiDB-lite"/>
    </source>
</evidence>
<keyword evidence="3" id="KW-1185">Reference proteome</keyword>
<proteinExistence type="predicted"/>
<feature type="non-terminal residue" evidence="2">
    <location>
        <position position="33"/>
    </location>
</feature>
<dbReference type="Proteomes" id="UP000499080">
    <property type="component" value="Unassembled WGS sequence"/>
</dbReference>
<dbReference type="AlphaFoldDB" id="A0A4Y2CVA9"/>
<feature type="region of interest" description="Disordered" evidence="1">
    <location>
        <begin position="1"/>
        <end position="33"/>
    </location>
</feature>
<evidence type="ECO:0000313" key="2">
    <source>
        <dbReference type="EMBL" id="GBM08431.1"/>
    </source>
</evidence>
<name>A0A4Y2CVA9_ARAVE</name>
<evidence type="ECO:0000313" key="3">
    <source>
        <dbReference type="Proteomes" id="UP000499080"/>
    </source>
</evidence>
<comment type="caution">
    <text evidence="2">The sequence shown here is derived from an EMBL/GenBank/DDBJ whole genome shotgun (WGS) entry which is preliminary data.</text>
</comment>
<reference evidence="2 3" key="1">
    <citation type="journal article" date="2019" name="Sci. Rep.">
        <title>Orb-weaving spider Araneus ventricosus genome elucidates the spidroin gene catalogue.</title>
        <authorList>
            <person name="Kono N."/>
            <person name="Nakamura H."/>
            <person name="Ohtoshi R."/>
            <person name="Moran D.A.P."/>
            <person name="Shinohara A."/>
            <person name="Yoshida Y."/>
            <person name="Fujiwara M."/>
            <person name="Mori M."/>
            <person name="Tomita M."/>
            <person name="Arakawa K."/>
        </authorList>
    </citation>
    <scope>NUCLEOTIDE SEQUENCE [LARGE SCALE GENOMIC DNA]</scope>
</reference>
<sequence length="33" mass="4041">MHKKFEHRWQREADNLGNEDENVLETRRGTKSE</sequence>
<accession>A0A4Y2CVA9</accession>
<feature type="compositionally biased region" description="Basic and acidic residues" evidence="1">
    <location>
        <begin position="24"/>
        <end position="33"/>
    </location>
</feature>
<protein>
    <submittedName>
        <fullName evidence="2">Uncharacterized protein</fullName>
    </submittedName>
</protein>
<gene>
    <name evidence="2" type="ORF">AVEN_60413_1</name>
</gene>